<protein>
    <submittedName>
        <fullName evidence="2">DUF1127 domain-containing protein</fullName>
    </submittedName>
</protein>
<dbReference type="Proteomes" id="UP000597886">
    <property type="component" value="Unassembled WGS sequence"/>
</dbReference>
<comment type="caution">
    <text evidence="2">The sequence shown here is derived from an EMBL/GenBank/DDBJ whole genome shotgun (WGS) entry which is preliminary data.</text>
</comment>
<evidence type="ECO:0000259" key="1">
    <source>
        <dbReference type="Pfam" id="PF06568"/>
    </source>
</evidence>
<proteinExistence type="predicted"/>
<accession>A0AA91BR25</accession>
<dbReference type="Pfam" id="PF06568">
    <property type="entry name" value="YjiS-like"/>
    <property type="match status" value="1"/>
</dbReference>
<name>A0AA91BR25_9RHOB</name>
<dbReference type="RefSeq" id="WP_171114765.1">
    <property type="nucleotide sequence ID" value="NZ_WVRA01000002.1"/>
</dbReference>
<sequence>MTQLAIHNPCKPAKRSLVSLISQAFELSRQRRNLAQLDAAVLDDIGVTREEASAEAKRFFWDAPQFWKR</sequence>
<evidence type="ECO:0000313" key="2">
    <source>
        <dbReference type="EMBL" id="NOE18162.1"/>
    </source>
</evidence>
<dbReference type="InterPro" id="IPR009506">
    <property type="entry name" value="YjiS-like"/>
</dbReference>
<feature type="domain" description="YjiS-like" evidence="1">
    <location>
        <begin position="23"/>
        <end position="52"/>
    </location>
</feature>
<gene>
    <name evidence="2" type="ORF">GS634_08510</name>
</gene>
<reference evidence="2" key="1">
    <citation type="submission" date="2019-12" db="EMBL/GenBank/DDBJ databases">
        <title>Ruegeria JWLKs population differentiation of coral mucus and skeleton niches.</title>
        <authorList>
            <person name="Luo D."/>
        </authorList>
    </citation>
    <scope>NUCLEOTIDE SEQUENCE</scope>
    <source>
        <strain evidence="2">HKCCD6181</strain>
    </source>
</reference>
<evidence type="ECO:0000313" key="3">
    <source>
        <dbReference type="Proteomes" id="UP000597886"/>
    </source>
</evidence>
<dbReference type="EMBL" id="WVRA01000002">
    <property type="protein sequence ID" value="NOE18162.1"/>
    <property type="molecule type" value="Genomic_DNA"/>
</dbReference>
<organism evidence="2 3">
    <name type="scientific">Ruegeria atlantica</name>
    <dbReference type="NCBI Taxonomy" id="81569"/>
    <lineage>
        <taxon>Bacteria</taxon>
        <taxon>Pseudomonadati</taxon>
        <taxon>Pseudomonadota</taxon>
        <taxon>Alphaproteobacteria</taxon>
        <taxon>Rhodobacterales</taxon>
        <taxon>Roseobacteraceae</taxon>
        <taxon>Ruegeria</taxon>
    </lineage>
</organism>
<dbReference type="AlphaFoldDB" id="A0AA91BR25"/>